<dbReference type="EMBL" id="JBHRSK010000027">
    <property type="protein sequence ID" value="MFC2970557.1"/>
    <property type="molecule type" value="Genomic_DNA"/>
</dbReference>
<accession>A0ABV7APB9</accession>
<evidence type="ECO:0000313" key="1">
    <source>
        <dbReference type="EMBL" id="MFC2970557.1"/>
    </source>
</evidence>
<gene>
    <name evidence="1" type="ORF">ACFOES_20865</name>
</gene>
<organism evidence="1 2">
    <name type="scientific">Acidimangrovimonas pyrenivorans</name>
    <dbReference type="NCBI Taxonomy" id="2030798"/>
    <lineage>
        <taxon>Bacteria</taxon>
        <taxon>Pseudomonadati</taxon>
        <taxon>Pseudomonadota</taxon>
        <taxon>Alphaproteobacteria</taxon>
        <taxon>Rhodobacterales</taxon>
        <taxon>Paracoccaceae</taxon>
        <taxon>Acidimangrovimonas</taxon>
    </lineage>
</organism>
<keyword evidence="2" id="KW-1185">Reference proteome</keyword>
<feature type="non-terminal residue" evidence="1">
    <location>
        <position position="1"/>
    </location>
</feature>
<evidence type="ECO:0000313" key="2">
    <source>
        <dbReference type="Proteomes" id="UP001595443"/>
    </source>
</evidence>
<reference evidence="2" key="1">
    <citation type="journal article" date="2019" name="Int. J. Syst. Evol. Microbiol.">
        <title>The Global Catalogue of Microorganisms (GCM) 10K type strain sequencing project: providing services to taxonomists for standard genome sequencing and annotation.</title>
        <authorList>
            <consortium name="The Broad Institute Genomics Platform"/>
            <consortium name="The Broad Institute Genome Sequencing Center for Infectious Disease"/>
            <person name="Wu L."/>
            <person name="Ma J."/>
        </authorList>
    </citation>
    <scope>NUCLEOTIDE SEQUENCE [LARGE SCALE GENOMIC DNA]</scope>
    <source>
        <strain evidence="2">KCTC 62192</strain>
    </source>
</reference>
<protein>
    <submittedName>
        <fullName evidence="1">Uncharacterized protein</fullName>
    </submittedName>
</protein>
<comment type="caution">
    <text evidence="1">The sequence shown here is derived from an EMBL/GenBank/DDBJ whole genome shotgun (WGS) entry which is preliminary data.</text>
</comment>
<sequence>VFGEDNVLLHVFEKHAMPDGAIAKFCEQAGIPDFDALDLPAVTNPSLDPLTSEFMRHLPLDTAKMAYKLALIRAFTTVSEKLQRDGRLPSLLLTPERRAAVLDRYAAGNRALAERRFGRETLFLDPLPDADAPVADMRLPEDSQQVMDRFVQPFVSALIEQNR</sequence>
<proteinExistence type="predicted"/>
<dbReference type="Proteomes" id="UP001595443">
    <property type="component" value="Unassembled WGS sequence"/>
</dbReference>
<name>A0ABV7APB9_9RHOB</name>